<comment type="caution">
    <text evidence="1">The sequence shown here is derived from an EMBL/GenBank/DDBJ whole genome shotgun (WGS) entry which is preliminary data.</text>
</comment>
<protein>
    <submittedName>
        <fullName evidence="1">Uncharacterized protein</fullName>
    </submittedName>
</protein>
<keyword evidence="2" id="KW-1185">Reference proteome</keyword>
<organism evidence="1 2">
    <name type="scientific">Ramazzottius varieornatus</name>
    <name type="common">Water bear</name>
    <name type="synonym">Tardigrade</name>
    <dbReference type="NCBI Taxonomy" id="947166"/>
    <lineage>
        <taxon>Eukaryota</taxon>
        <taxon>Metazoa</taxon>
        <taxon>Ecdysozoa</taxon>
        <taxon>Tardigrada</taxon>
        <taxon>Eutardigrada</taxon>
        <taxon>Parachela</taxon>
        <taxon>Hypsibioidea</taxon>
        <taxon>Ramazzottiidae</taxon>
        <taxon>Ramazzottius</taxon>
    </lineage>
</organism>
<evidence type="ECO:0000313" key="2">
    <source>
        <dbReference type="Proteomes" id="UP000186922"/>
    </source>
</evidence>
<gene>
    <name evidence="1" type="primary">RvY_02996</name>
    <name evidence="1" type="synonym">RvY_02996.2</name>
    <name evidence="1" type="ORF">RvY_02996-2</name>
</gene>
<sequence length="81" mass="8999">MSTSSVLVGVSVWSRLLQSGLKLCLHSSDITVLYSCKTSTQLTLAVLDNWSGQTDLKRRENATEARKHFFLCSPNEAKVIQ</sequence>
<proteinExistence type="predicted"/>
<dbReference type="Proteomes" id="UP000186922">
    <property type="component" value="Unassembled WGS sequence"/>
</dbReference>
<evidence type="ECO:0000313" key="1">
    <source>
        <dbReference type="EMBL" id="GAU90599.1"/>
    </source>
</evidence>
<dbReference type="EMBL" id="BDGG01000001">
    <property type="protein sequence ID" value="GAU90599.1"/>
    <property type="molecule type" value="Genomic_DNA"/>
</dbReference>
<reference evidence="1 2" key="1">
    <citation type="journal article" date="2016" name="Nat. Commun.">
        <title>Extremotolerant tardigrade genome and improved radiotolerance of human cultured cells by tardigrade-unique protein.</title>
        <authorList>
            <person name="Hashimoto T."/>
            <person name="Horikawa D.D."/>
            <person name="Saito Y."/>
            <person name="Kuwahara H."/>
            <person name="Kozuka-Hata H."/>
            <person name="Shin-I T."/>
            <person name="Minakuchi Y."/>
            <person name="Ohishi K."/>
            <person name="Motoyama A."/>
            <person name="Aizu T."/>
            <person name="Enomoto A."/>
            <person name="Kondo K."/>
            <person name="Tanaka S."/>
            <person name="Hara Y."/>
            <person name="Koshikawa S."/>
            <person name="Sagara H."/>
            <person name="Miura T."/>
            <person name="Yokobori S."/>
            <person name="Miyagawa K."/>
            <person name="Suzuki Y."/>
            <person name="Kubo T."/>
            <person name="Oyama M."/>
            <person name="Kohara Y."/>
            <person name="Fujiyama A."/>
            <person name="Arakawa K."/>
            <person name="Katayama T."/>
            <person name="Toyoda A."/>
            <person name="Kunieda T."/>
        </authorList>
    </citation>
    <scope>NUCLEOTIDE SEQUENCE [LARGE SCALE GENOMIC DNA]</scope>
    <source>
        <strain evidence="1 2">YOKOZUNA-1</strain>
    </source>
</reference>
<dbReference type="AlphaFoldDB" id="A0A1D1ULI8"/>
<name>A0A1D1ULI8_RAMVA</name>
<accession>A0A1D1ULI8</accession>